<dbReference type="AlphaFoldDB" id="A0A3E2B150"/>
<dbReference type="RefSeq" id="WP_021919009.1">
    <property type="nucleotide sequence ID" value="NZ_CAKXKJ010000021.1"/>
</dbReference>
<dbReference type="GO" id="GO:0005886">
    <property type="term" value="C:plasma membrane"/>
    <property type="evidence" value="ECO:0007669"/>
    <property type="project" value="TreeGrafter"/>
</dbReference>
<keyword evidence="10" id="KW-1185">Reference proteome</keyword>
<evidence type="ECO:0000256" key="4">
    <source>
        <dbReference type="ARBA" id="ARBA00022692"/>
    </source>
</evidence>
<protein>
    <recommendedName>
        <fullName evidence="8">POTRA domain-containing protein</fullName>
    </recommendedName>
</protein>
<keyword evidence="3" id="KW-0132">Cell division</keyword>
<dbReference type="OrthoDB" id="1863274at2"/>
<evidence type="ECO:0000256" key="7">
    <source>
        <dbReference type="ARBA" id="ARBA00023306"/>
    </source>
</evidence>
<dbReference type="GeneID" id="97996287"/>
<dbReference type="Pfam" id="PF08478">
    <property type="entry name" value="POTRA_1"/>
    <property type="match status" value="1"/>
</dbReference>
<keyword evidence="4" id="KW-0812">Transmembrane</keyword>
<feature type="domain" description="POTRA" evidence="8">
    <location>
        <begin position="39"/>
        <end position="108"/>
    </location>
</feature>
<evidence type="ECO:0000259" key="8">
    <source>
        <dbReference type="PROSITE" id="PS51779"/>
    </source>
</evidence>
<evidence type="ECO:0000256" key="5">
    <source>
        <dbReference type="ARBA" id="ARBA00022989"/>
    </source>
</evidence>
<keyword evidence="2" id="KW-1003">Cell membrane</keyword>
<evidence type="ECO:0000256" key="6">
    <source>
        <dbReference type="ARBA" id="ARBA00023136"/>
    </source>
</evidence>
<evidence type="ECO:0000256" key="3">
    <source>
        <dbReference type="ARBA" id="ARBA00022618"/>
    </source>
</evidence>
<dbReference type="EMBL" id="QQRQ01000032">
    <property type="protein sequence ID" value="RFT05725.1"/>
    <property type="molecule type" value="Genomic_DNA"/>
</dbReference>
<organism evidence="9 10">
    <name type="scientific">Evtepia gabavorous</name>
    <dbReference type="NCBI Taxonomy" id="2211183"/>
    <lineage>
        <taxon>Bacteria</taxon>
        <taxon>Bacillati</taxon>
        <taxon>Bacillota</taxon>
        <taxon>Clostridia</taxon>
        <taxon>Eubacteriales</taxon>
        <taxon>Evtepia</taxon>
    </lineage>
</organism>
<keyword evidence="5" id="KW-1133">Transmembrane helix</keyword>
<dbReference type="PROSITE" id="PS51257">
    <property type="entry name" value="PROKAR_LIPOPROTEIN"/>
    <property type="match status" value="1"/>
</dbReference>
<dbReference type="InterPro" id="IPR034746">
    <property type="entry name" value="POTRA"/>
</dbReference>
<dbReference type="PANTHER" id="PTHR37820:SF1">
    <property type="entry name" value="CELL DIVISION PROTEIN FTSQ"/>
    <property type="match status" value="1"/>
</dbReference>
<evidence type="ECO:0000256" key="1">
    <source>
        <dbReference type="ARBA" id="ARBA00004370"/>
    </source>
</evidence>
<dbReference type="InterPro" id="IPR050487">
    <property type="entry name" value="FtsQ_DivIB"/>
</dbReference>
<gene>
    <name evidence="9" type="ORF">DV520_11135</name>
</gene>
<dbReference type="InterPro" id="IPR013685">
    <property type="entry name" value="POTRA_FtsQ_type"/>
</dbReference>
<evidence type="ECO:0000313" key="10">
    <source>
        <dbReference type="Proteomes" id="UP000260649"/>
    </source>
</evidence>
<dbReference type="GO" id="GO:0051301">
    <property type="term" value="P:cell division"/>
    <property type="evidence" value="ECO:0007669"/>
    <property type="project" value="UniProtKB-KW"/>
</dbReference>
<accession>A0A3E2B150</accession>
<proteinExistence type="predicted"/>
<comment type="subcellular location">
    <subcellularLocation>
        <location evidence="1">Membrane</location>
    </subcellularLocation>
</comment>
<evidence type="ECO:0000256" key="2">
    <source>
        <dbReference type="ARBA" id="ARBA00022475"/>
    </source>
</evidence>
<dbReference type="InterPro" id="IPR005548">
    <property type="entry name" value="Cell_div_FtsQ/DivIB_C"/>
</dbReference>
<sequence>MAKKEKERRYRKRRGGIAYTILAVLLIAASVVAACTVFFRVEEVTVEGNERYSQEQILSVASVEMGANMILTPGEQIAQRIYRALPYVDHVEVQKRFPTTLKMVITESQPVAVITGAASAWIVDAKGKLLEQADETQAQEYTKVTGLELLEPEQGAQAQTTPENQAQLDGLTAMTTALASCGLMEGMTSIDVSSKTEIVMVYDGRLTVKVLNNVDFDRKLKALKQVIAVIGEEGRGTINMKGQDKIIWSKEN</sequence>
<dbReference type="PROSITE" id="PS51779">
    <property type="entry name" value="POTRA"/>
    <property type="match status" value="1"/>
</dbReference>
<keyword evidence="7" id="KW-0131">Cell cycle</keyword>
<dbReference type="Proteomes" id="UP000260649">
    <property type="component" value="Unassembled WGS sequence"/>
</dbReference>
<keyword evidence="6" id="KW-0472">Membrane</keyword>
<comment type="caution">
    <text evidence="9">The sequence shown here is derived from an EMBL/GenBank/DDBJ whole genome shotgun (WGS) entry which is preliminary data.</text>
</comment>
<dbReference type="Gene3D" id="3.10.20.310">
    <property type="entry name" value="membrane protein fhac"/>
    <property type="match status" value="1"/>
</dbReference>
<evidence type="ECO:0000313" key="9">
    <source>
        <dbReference type="EMBL" id="RFT05725.1"/>
    </source>
</evidence>
<reference evidence="9 10" key="1">
    <citation type="submission" date="2018-07" db="EMBL/GenBank/DDBJ databases">
        <title>GABA Modulating Bacteria of the Human Gut Microbiota.</title>
        <authorList>
            <person name="Strandwitz P."/>
            <person name="Kim K.H."/>
            <person name="Terekhova D."/>
            <person name="Liu J.K."/>
            <person name="Sharma A."/>
            <person name="Levering J."/>
            <person name="Mcdonald D."/>
            <person name="Dietrich D."/>
            <person name="Ramadhar T.R."/>
            <person name="Lekbua A."/>
            <person name="Mroue N."/>
            <person name="Liston C."/>
            <person name="Stewart E.J."/>
            <person name="Dubin M.J."/>
            <person name="Zengler K."/>
            <person name="Knight R."/>
            <person name="Gilbert J.A."/>
            <person name="Clardy J."/>
            <person name="Lewis K."/>
        </authorList>
    </citation>
    <scope>NUCLEOTIDE SEQUENCE [LARGE SCALE GENOMIC DNA]</scope>
    <source>
        <strain evidence="9 10">KLE1738</strain>
    </source>
</reference>
<name>A0A3E2B150_9FIRM</name>
<dbReference type="Pfam" id="PF03799">
    <property type="entry name" value="FtsQ_DivIB_C"/>
    <property type="match status" value="1"/>
</dbReference>
<dbReference type="PANTHER" id="PTHR37820">
    <property type="entry name" value="CELL DIVISION PROTEIN DIVIB"/>
    <property type="match status" value="1"/>
</dbReference>